<evidence type="ECO:0000256" key="6">
    <source>
        <dbReference type="RuleBase" id="RU363032"/>
    </source>
</evidence>
<protein>
    <submittedName>
        <fullName evidence="8">ABC transporter permease</fullName>
    </submittedName>
</protein>
<dbReference type="Proteomes" id="UP001596328">
    <property type="component" value="Unassembled WGS sequence"/>
</dbReference>
<dbReference type="PROSITE" id="PS50928">
    <property type="entry name" value="ABC_TM1"/>
    <property type="match status" value="1"/>
</dbReference>
<keyword evidence="5 6" id="KW-0472">Membrane</keyword>
<dbReference type="PANTHER" id="PTHR30177:SF4">
    <property type="entry name" value="OSMOPROTECTANT IMPORT PERMEASE PROTEIN OSMW"/>
    <property type="match status" value="1"/>
</dbReference>
<feature type="transmembrane region" description="Helical" evidence="6">
    <location>
        <begin position="29"/>
        <end position="50"/>
    </location>
</feature>
<dbReference type="InterPro" id="IPR035906">
    <property type="entry name" value="MetI-like_sf"/>
</dbReference>
<feature type="domain" description="ABC transmembrane type-1" evidence="7">
    <location>
        <begin position="25"/>
        <end position="204"/>
    </location>
</feature>
<keyword evidence="4 6" id="KW-1133">Transmembrane helix</keyword>
<evidence type="ECO:0000256" key="3">
    <source>
        <dbReference type="ARBA" id="ARBA00022692"/>
    </source>
</evidence>
<evidence type="ECO:0000256" key="2">
    <source>
        <dbReference type="ARBA" id="ARBA00022448"/>
    </source>
</evidence>
<dbReference type="InterPro" id="IPR051204">
    <property type="entry name" value="ABC_transp_perm/SBD"/>
</dbReference>
<evidence type="ECO:0000256" key="1">
    <source>
        <dbReference type="ARBA" id="ARBA00004141"/>
    </source>
</evidence>
<dbReference type="SUPFAM" id="SSF161098">
    <property type="entry name" value="MetI-like"/>
    <property type="match status" value="1"/>
</dbReference>
<dbReference type="CDD" id="cd06261">
    <property type="entry name" value="TM_PBP2"/>
    <property type="match status" value="1"/>
</dbReference>
<dbReference type="PANTHER" id="PTHR30177">
    <property type="entry name" value="GLYCINE BETAINE/L-PROLINE TRANSPORT SYSTEM PERMEASE PROTEIN PROW"/>
    <property type="match status" value="1"/>
</dbReference>
<keyword evidence="2 6" id="KW-0813">Transport</keyword>
<reference evidence="8 9" key="1">
    <citation type="journal article" date="2019" name="Int. J. Syst. Evol. Microbiol.">
        <title>The Global Catalogue of Microorganisms (GCM) 10K type strain sequencing project: providing services to taxonomists for standard genome sequencing and annotation.</title>
        <authorList>
            <consortium name="The Broad Institute Genomics Platform"/>
            <consortium name="The Broad Institute Genome Sequencing Center for Infectious Disease"/>
            <person name="Wu L."/>
            <person name="Ma J."/>
        </authorList>
    </citation>
    <scope>NUCLEOTIDE SEQUENCE [LARGE SCALE GENOMIC DNA]</scope>
    <source>
        <strain evidence="8 9">NBRC 111368</strain>
    </source>
</reference>
<comment type="similarity">
    <text evidence="6">Belongs to the binding-protein-dependent transport system permease family.</text>
</comment>
<dbReference type="EMBL" id="JBHSWU010000374">
    <property type="protein sequence ID" value="MFC6725061.1"/>
    <property type="molecule type" value="Genomic_DNA"/>
</dbReference>
<proteinExistence type="inferred from homology"/>
<name>A0ABD5S0E0_9EURY</name>
<evidence type="ECO:0000256" key="4">
    <source>
        <dbReference type="ARBA" id="ARBA00022989"/>
    </source>
</evidence>
<keyword evidence="9" id="KW-1185">Reference proteome</keyword>
<comment type="subcellular location">
    <subcellularLocation>
        <location evidence="6">Cell membrane</location>
        <topology evidence="6">Multi-pass membrane protein</topology>
    </subcellularLocation>
    <subcellularLocation>
        <location evidence="1">Membrane</location>
        <topology evidence="1">Multi-pass membrane protein</topology>
    </subcellularLocation>
</comment>
<organism evidence="8 9">
    <name type="scientific">Halobium palmae</name>
    <dbReference type="NCBI Taxonomy" id="1776492"/>
    <lineage>
        <taxon>Archaea</taxon>
        <taxon>Methanobacteriati</taxon>
        <taxon>Methanobacteriota</taxon>
        <taxon>Stenosarchaea group</taxon>
        <taxon>Halobacteria</taxon>
        <taxon>Halobacteriales</taxon>
        <taxon>Haloferacaceae</taxon>
        <taxon>Halobium</taxon>
    </lineage>
</organism>
<evidence type="ECO:0000256" key="5">
    <source>
        <dbReference type="ARBA" id="ARBA00023136"/>
    </source>
</evidence>
<dbReference type="AlphaFoldDB" id="A0ABD5S0E0"/>
<feature type="transmembrane region" description="Helical" evidence="6">
    <location>
        <begin position="160"/>
        <end position="181"/>
    </location>
</feature>
<comment type="caution">
    <text evidence="8">The sequence shown here is derived from an EMBL/GenBank/DDBJ whole genome shotgun (WGS) entry which is preliminary data.</text>
</comment>
<gene>
    <name evidence="8" type="ORF">ACFQE1_11900</name>
</gene>
<sequence length="236" mass="24872">MGPLDLLAATWTYLLANLDRFLELFREHLLLVFVSEAAAVAVAVPLGILATQDDRVKRAVETVGNVAQTIPTLAIIALMFPLLGLGFLPALVGLFVYALLPVLTNTIVGIEGVDDGTVEAARGMGMSETTLLRKIRLPLALPVIFAGIRTSTVLNVGTAYLAFFIGGGGLGVWVIGGIQLFNTPQLLAGAVAVGVGEVSRVPAPEGVSGRLGESSSGRSRPVENRVHRVRRVDVVR</sequence>
<evidence type="ECO:0000313" key="8">
    <source>
        <dbReference type="EMBL" id="MFC6725061.1"/>
    </source>
</evidence>
<dbReference type="InterPro" id="IPR000515">
    <property type="entry name" value="MetI-like"/>
</dbReference>
<dbReference type="FunFam" id="1.10.3720.10:FF:000001">
    <property type="entry name" value="Glycine betaine ABC transporter, permease"/>
    <property type="match status" value="1"/>
</dbReference>
<evidence type="ECO:0000259" key="7">
    <source>
        <dbReference type="PROSITE" id="PS50928"/>
    </source>
</evidence>
<evidence type="ECO:0000313" key="9">
    <source>
        <dbReference type="Proteomes" id="UP001596328"/>
    </source>
</evidence>
<dbReference type="Gene3D" id="1.10.3720.10">
    <property type="entry name" value="MetI-like"/>
    <property type="match status" value="1"/>
</dbReference>
<dbReference type="GO" id="GO:0005886">
    <property type="term" value="C:plasma membrane"/>
    <property type="evidence" value="ECO:0007669"/>
    <property type="project" value="UniProtKB-SubCell"/>
</dbReference>
<keyword evidence="3 6" id="KW-0812">Transmembrane</keyword>
<accession>A0ABD5S0E0</accession>
<feature type="transmembrane region" description="Helical" evidence="6">
    <location>
        <begin position="70"/>
        <end position="100"/>
    </location>
</feature>
<dbReference type="Pfam" id="PF00528">
    <property type="entry name" value="BPD_transp_1"/>
    <property type="match status" value="1"/>
</dbReference>